<reference evidence="1" key="3">
    <citation type="submission" date="2014-01" db="EMBL/GenBank/DDBJ databases">
        <title>Evolution of pathogenesis and genome organization in the Tremellales.</title>
        <authorList>
            <person name="Cuomo C."/>
            <person name="Litvintseva A."/>
            <person name="Heitman J."/>
            <person name="Chen Y."/>
            <person name="Sun S."/>
            <person name="Springer D."/>
            <person name="Dromer F."/>
            <person name="Young S."/>
            <person name="Zeng Q."/>
            <person name="Chapman S."/>
            <person name="Gujja S."/>
            <person name="Saif S."/>
            <person name="Birren B."/>
        </authorList>
    </citation>
    <scope>NUCLEOTIDE SEQUENCE</scope>
    <source>
        <strain evidence="1">CBS 10118</strain>
    </source>
</reference>
<keyword evidence="3" id="KW-1185">Reference proteome</keyword>
<dbReference type="OrthoDB" id="10409024at2759"/>
<name>A0A1B9FSU2_9TREE</name>
<dbReference type="Proteomes" id="UP000092730">
    <property type="component" value="Chromosome 3"/>
</dbReference>
<dbReference type="GeneID" id="30213010"/>
<organism evidence="1">
    <name type="scientific">Kwoniella bestiolae CBS 10118</name>
    <dbReference type="NCBI Taxonomy" id="1296100"/>
    <lineage>
        <taxon>Eukaryota</taxon>
        <taxon>Fungi</taxon>
        <taxon>Dikarya</taxon>
        <taxon>Basidiomycota</taxon>
        <taxon>Agaricomycotina</taxon>
        <taxon>Tremellomycetes</taxon>
        <taxon>Tremellales</taxon>
        <taxon>Cryptococcaceae</taxon>
        <taxon>Kwoniella</taxon>
    </lineage>
</organism>
<evidence type="ECO:0000313" key="2">
    <source>
        <dbReference type="EMBL" id="WVW83306.1"/>
    </source>
</evidence>
<dbReference type="KEGG" id="kbi:30213010"/>
<gene>
    <name evidence="1" type="ORF">I302_08611</name>
    <name evidence="2" type="ORF">I302_105325</name>
</gene>
<evidence type="ECO:0000313" key="1">
    <source>
        <dbReference type="EMBL" id="OCF21832.1"/>
    </source>
</evidence>
<reference evidence="2" key="2">
    <citation type="submission" date="2013-07" db="EMBL/GenBank/DDBJ databases">
        <authorList>
            <consortium name="The Broad Institute Genome Sequencing Platform"/>
            <person name="Cuomo C."/>
            <person name="Litvintseva A."/>
            <person name="Chen Y."/>
            <person name="Heitman J."/>
            <person name="Sun S."/>
            <person name="Springer D."/>
            <person name="Dromer F."/>
            <person name="Young S.K."/>
            <person name="Zeng Q."/>
            <person name="Gargeya S."/>
            <person name="Fitzgerald M."/>
            <person name="Abouelleil A."/>
            <person name="Alvarado L."/>
            <person name="Berlin A.M."/>
            <person name="Chapman S.B."/>
            <person name="Dewar J."/>
            <person name="Goldberg J."/>
            <person name="Griggs A."/>
            <person name="Gujja S."/>
            <person name="Hansen M."/>
            <person name="Howarth C."/>
            <person name="Imamovic A."/>
            <person name="Larimer J."/>
            <person name="McCowan C."/>
            <person name="Murphy C."/>
            <person name="Pearson M."/>
            <person name="Priest M."/>
            <person name="Roberts A."/>
            <person name="Saif S."/>
            <person name="Shea T."/>
            <person name="Sykes S."/>
            <person name="Wortman J."/>
            <person name="Nusbaum C."/>
            <person name="Birren B."/>
        </authorList>
    </citation>
    <scope>NUCLEOTIDE SEQUENCE</scope>
    <source>
        <strain evidence="2">CBS 10118</strain>
    </source>
</reference>
<protein>
    <submittedName>
        <fullName evidence="1">Uncharacterized protein</fullName>
    </submittedName>
</protein>
<dbReference type="EMBL" id="KI894026">
    <property type="protein sequence ID" value="OCF21832.1"/>
    <property type="molecule type" value="Genomic_DNA"/>
</dbReference>
<proteinExistence type="predicted"/>
<reference evidence="2" key="4">
    <citation type="submission" date="2024-02" db="EMBL/GenBank/DDBJ databases">
        <title>Comparative genomics of Cryptococcus and Kwoniella reveals pathogenesis evolution and contrasting modes of karyotype evolution via chromosome fusion or intercentromeric recombination.</title>
        <authorList>
            <person name="Coelho M.A."/>
            <person name="David-Palma M."/>
            <person name="Shea T."/>
            <person name="Bowers K."/>
            <person name="McGinley-Smith S."/>
            <person name="Mohammad A.W."/>
            <person name="Gnirke A."/>
            <person name="Yurkov A.M."/>
            <person name="Nowrousian M."/>
            <person name="Sun S."/>
            <person name="Cuomo C.A."/>
            <person name="Heitman J."/>
        </authorList>
    </citation>
    <scope>NUCLEOTIDE SEQUENCE</scope>
    <source>
        <strain evidence="2">CBS 10118</strain>
    </source>
</reference>
<sequence>MLLFNALPVPFLKKKLKERPQFRKMKVPGLNKLYFIVHSVDKDRFNRVLIWLDMYSIYGFALHISNGDLYVIVAENGPFEEHQVVLFLKTLGTLYGLQSAHVSTGVQYQIYNHRLP</sequence>
<dbReference type="VEuPathDB" id="FungiDB:I302_08611"/>
<dbReference type="AlphaFoldDB" id="A0A1B9FSU2"/>
<accession>A0A1B9FSU2</accession>
<dbReference type="RefSeq" id="XP_019042902.1">
    <property type="nucleotide sequence ID" value="XM_019195189.1"/>
</dbReference>
<reference evidence="1" key="1">
    <citation type="submission" date="2013-07" db="EMBL/GenBank/DDBJ databases">
        <title>The Genome Sequence of Cryptococcus bestiolae CBS10118.</title>
        <authorList>
            <consortium name="The Broad Institute Genome Sequencing Platform"/>
            <person name="Cuomo C."/>
            <person name="Litvintseva A."/>
            <person name="Chen Y."/>
            <person name="Heitman J."/>
            <person name="Sun S."/>
            <person name="Springer D."/>
            <person name="Dromer F."/>
            <person name="Young S.K."/>
            <person name="Zeng Q."/>
            <person name="Gargeya S."/>
            <person name="Fitzgerald M."/>
            <person name="Abouelleil A."/>
            <person name="Alvarado L."/>
            <person name="Berlin A.M."/>
            <person name="Chapman S.B."/>
            <person name="Dewar J."/>
            <person name="Goldberg J."/>
            <person name="Griggs A."/>
            <person name="Gujja S."/>
            <person name="Hansen M."/>
            <person name="Howarth C."/>
            <person name="Imamovic A."/>
            <person name="Larimer J."/>
            <person name="McCowan C."/>
            <person name="Murphy C."/>
            <person name="Pearson M."/>
            <person name="Priest M."/>
            <person name="Roberts A."/>
            <person name="Saif S."/>
            <person name="Shea T."/>
            <person name="Sykes S."/>
            <person name="Wortman J."/>
            <person name="Nusbaum C."/>
            <person name="Birren B."/>
        </authorList>
    </citation>
    <scope>NUCLEOTIDE SEQUENCE [LARGE SCALE GENOMIC DNA]</scope>
    <source>
        <strain evidence="1">CBS 10118</strain>
    </source>
</reference>
<dbReference type="EMBL" id="CP144543">
    <property type="protein sequence ID" value="WVW83306.1"/>
    <property type="molecule type" value="Genomic_DNA"/>
</dbReference>
<evidence type="ECO:0000313" key="3">
    <source>
        <dbReference type="Proteomes" id="UP000092730"/>
    </source>
</evidence>